<comment type="caution">
    <text evidence="14">Lacks conserved residue(s) required for the propagation of feature annotation.</text>
</comment>
<sequence length="305" mass="32511">MKIAVIGSNMVDLTSYIERMPQIGETLEAPSFEMGCGGKGANQAVAAAKCGADVLMMTKVGDDAFADNTIKNFQKMGIDTTYVQKVAGVSSGVAPIFVDKDGRNSILIIKGANNYLLPADIDAAAKDLSACDLIILQLEIKLETVYHAIEFGEQHHIPVLLNPAPATKELDIEKVCHCTFFMPNESELAILTGRPTSTDDEVKAAAEMLIEKGLKDVIVTLGGRGSLWVSANGSKMLPAFTVDTVDTSGAGDAFIGCFANHYVKTHDVWASMRQASAFAALSVTKKGTQKSYPAPAEVDAFLQKC</sequence>
<evidence type="ECO:0000256" key="14">
    <source>
        <dbReference type="HAMAP-Rule" id="MF_01987"/>
    </source>
</evidence>
<comment type="subcellular location">
    <subcellularLocation>
        <location evidence="14">Cytoplasm</location>
    </subcellularLocation>
</comment>
<dbReference type="FunFam" id="3.40.1190.20:FF:000010">
    <property type="entry name" value="Ribokinase"/>
    <property type="match status" value="1"/>
</dbReference>
<dbReference type="EMBL" id="FNJQ01000029">
    <property type="protein sequence ID" value="SDP61840.1"/>
    <property type="molecule type" value="Genomic_DNA"/>
</dbReference>
<dbReference type="GO" id="GO:0005524">
    <property type="term" value="F:ATP binding"/>
    <property type="evidence" value="ECO:0007669"/>
    <property type="project" value="UniProtKB-UniRule"/>
</dbReference>
<feature type="binding site" evidence="14">
    <location>
        <position position="246"/>
    </location>
    <ligand>
        <name>K(+)</name>
        <dbReference type="ChEBI" id="CHEBI:29103"/>
    </ligand>
</feature>
<keyword evidence="9 14" id="KW-0119">Carbohydrate metabolism</keyword>
<feature type="binding site" evidence="14">
    <location>
        <position position="282"/>
    </location>
    <ligand>
        <name>K(+)</name>
        <dbReference type="ChEBI" id="CHEBI:29103"/>
    </ligand>
</feature>
<evidence type="ECO:0000256" key="12">
    <source>
        <dbReference type="ARBA" id="ARBA00071515"/>
    </source>
</evidence>
<dbReference type="HAMAP" id="MF_01987">
    <property type="entry name" value="Ribokinase"/>
    <property type="match status" value="1"/>
</dbReference>
<evidence type="ECO:0000256" key="2">
    <source>
        <dbReference type="ARBA" id="ARBA00022679"/>
    </source>
</evidence>
<dbReference type="RefSeq" id="WP_074573081.1">
    <property type="nucleotide sequence ID" value="NZ_FNJQ01000029.1"/>
</dbReference>
<evidence type="ECO:0000256" key="6">
    <source>
        <dbReference type="ARBA" id="ARBA00022840"/>
    </source>
</evidence>
<feature type="binding site" evidence="14">
    <location>
        <begin position="220"/>
        <end position="225"/>
    </location>
    <ligand>
        <name>ATP</name>
        <dbReference type="ChEBI" id="CHEBI:30616"/>
    </ligand>
</feature>
<dbReference type="GO" id="GO:0004747">
    <property type="term" value="F:ribokinase activity"/>
    <property type="evidence" value="ECO:0007669"/>
    <property type="project" value="UniProtKB-UniRule"/>
</dbReference>
<feature type="domain" description="Carbohydrate kinase PfkB" evidence="15">
    <location>
        <begin position="2"/>
        <end position="294"/>
    </location>
</feature>
<comment type="catalytic activity">
    <reaction evidence="10">
        <text>2-deoxy-D-ribose + ATP = 2-deoxy-D-ribose 5-phosphate + ADP + H(+)</text>
        <dbReference type="Rhea" id="RHEA:30871"/>
        <dbReference type="ChEBI" id="CHEBI:15378"/>
        <dbReference type="ChEBI" id="CHEBI:30616"/>
        <dbReference type="ChEBI" id="CHEBI:62877"/>
        <dbReference type="ChEBI" id="CHEBI:90761"/>
        <dbReference type="ChEBI" id="CHEBI:456216"/>
        <dbReference type="EC" id="2.7.1.229"/>
    </reaction>
    <physiologicalReaction direction="left-to-right" evidence="10">
        <dbReference type="Rhea" id="RHEA:30872"/>
    </physiologicalReaction>
</comment>
<evidence type="ECO:0000256" key="5">
    <source>
        <dbReference type="ARBA" id="ARBA00022777"/>
    </source>
</evidence>
<dbReference type="PANTHER" id="PTHR10584">
    <property type="entry name" value="SUGAR KINASE"/>
    <property type="match status" value="1"/>
</dbReference>
<evidence type="ECO:0000259" key="15">
    <source>
        <dbReference type="Pfam" id="PF00294"/>
    </source>
</evidence>
<dbReference type="AlphaFoldDB" id="A0A1H0U703"/>
<keyword evidence="5 14" id="KW-0418">Kinase</keyword>
<protein>
    <recommendedName>
        <fullName evidence="12 14">Deoxyribokinase</fullName>
        <shortName evidence="14">dRK</shortName>
        <ecNumber evidence="11 14">2.7.1.229</ecNumber>
    </recommendedName>
    <alternativeName>
        <fullName evidence="13 14">ATP:2-deoxy-D-ribose 5-phosphotransferase</fullName>
    </alternativeName>
</protein>
<keyword evidence="7 14" id="KW-0460">Magnesium</keyword>
<feature type="binding site" evidence="14">
    <location>
        <position position="252"/>
    </location>
    <ligand>
        <name>substrate</name>
    </ligand>
</feature>
<feature type="active site" description="Proton acceptor" evidence="14">
    <location>
        <position position="252"/>
    </location>
</feature>
<evidence type="ECO:0000256" key="11">
    <source>
        <dbReference type="ARBA" id="ARBA00066926"/>
    </source>
</evidence>
<evidence type="ECO:0000256" key="9">
    <source>
        <dbReference type="ARBA" id="ARBA00023277"/>
    </source>
</evidence>
<feature type="binding site" evidence="14">
    <location>
        <begin position="251"/>
        <end position="252"/>
    </location>
    <ligand>
        <name>ATP</name>
        <dbReference type="ChEBI" id="CHEBI:30616"/>
    </ligand>
</feature>
<feature type="binding site" evidence="14">
    <location>
        <begin position="38"/>
        <end position="42"/>
    </location>
    <ligand>
        <name>substrate</name>
    </ligand>
</feature>
<dbReference type="GO" id="GO:0005829">
    <property type="term" value="C:cytosol"/>
    <property type="evidence" value="ECO:0007669"/>
    <property type="project" value="TreeGrafter"/>
</dbReference>
<feature type="binding site" evidence="14">
    <location>
        <position position="248"/>
    </location>
    <ligand>
        <name>K(+)</name>
        <dbReference type="ChEBI" id="CHEBI:29103"/>
    </ligand>
</feature>
<evidence type="ECO:0000256" key="1">
    <source>
        <dbReference type="ARBA" id="ARBA00022490"/>
    </source>
</evidence>
<dbReference type="SUPFAM" id="SSF53613">
    <property type="entry name" value="Ribokinase-like"/>
    <property type="match status" value="1"/>
</dbReference>
<evidence type="ECO:0000256" key="13">
    <source>
        <dbReference type="ARBA" id="ARBA00081655"/>
    </source>
</evidence>
<keyword evidence="6 14" id="KW-0067">ATP-binding</keyword>
<evidence type="ECO:0000256" key="4">
    <source>
        <dbReference type="ARBA" id="ARBA00022741"/>
    </source>
</evidence>
<dbReference type="Proteomes" id="UP000182412">
    <property type="component" value="Unassembled WGS sequence"/>
</dbReference>
<evidence type="ECO:0000313" key="17">
    <source>
        <dbReference type="Proteomes" id="UP000182412"/>
    </source>
</evidence>
<keyword evidence="2 14" id="KW-0808">Transferase</keyword>
<dbReference type="InterPro" id="IPR002139">
    <property type="entry name" value="Ribo/fructo_kinase"/>
</dbReference>
<organism evidence="16 17">
    <name type="scientific">Selenomonas ruminantium</name>
    <dbReference type="NCBI Taxonomy" id="971"/>
    <lineage>
        <taxon>Bacteria</taxon>
        <taxon>Bacillati</taxon>
        <taxon>Bacillota</taxon>
        <taxon>Negativicutes</taxon>
        <taxon>Selenomonadales</taxon>
        <taxon>Selenomonadaceae</taxon>
        <taxon>Selenomonas</taxon>
    </lineage>
</organism>
<evidence type="ECO:0000256" key="10">
    <source>
        <dbReference type="ARBA" id="ARBA00051363"/>
    </source>
</evidence>
<dbReference type="OrthoDB" id="9775849at2"/>
<name>A0A1H0U703_SELRU</name>
<keyword evidence="4 14" id="KW-0547">Nucleotide-binding</keyword>
<comment type="cofactor">
    <cofactor evidence="14">
        <name>Mg(2+)</name>
        <dbReference type="ChEBI" id="CHEBI:18420"/>
    </cofactor>
</comment>
<dbReference type="InterPro" id="IPR011877">
    <property type="entry name" value="Ribokinase"/>
</dbReference>
<comment type="function">
    <text evidence="14">Catalyzes the ATP-dependent phosphorylation of 2-deoxy-D-ribose to 2-deoxy-D-ribose 5-phosphate (dRib-5P), allowing the use of deoxyribose as the sole carbon source.</text>
</comment>
<comment type="similarity">
    <text evidence="14">Belongs to the carbohydrate kinase PfkB family. Deoxyribokinase subfamily.</text>
</comment>
<feature type="binding site" evidence="14">
    <location>
        <position position="285"/>
    </location>
    <ligand>
        <name>K(+)</name>
        <dbReference type="ChEBI" id="CHEBI:29103"/>
    </ligand>
</feature>
<feature type="binding site" evidence="14">
    <location>
        <position position="184"/>
    </location>
    <ligand>
        <name>ATP</name>
        <dbReference type="ChEBI" id="CHEBI:30616"/>
    </ligand>
</feature>
<dbReference type="Pfam" id="PF00294">
    <property type="entry name" value="PfkB"/>
    <property type="match status" value="1"/>
</dbReference>
<dbReference type="PRINTS" id="PR00990">
    <property type="entry name" value="RIBOKINASE"/>
</dbReference>
<feature type="site" description="Important for substrate specificity" evidence="14">
    <location>
        <position position="10"/>
    </location>
</feature>
<feature type="binding site" evidence="14">
    <location>
        <begin position="10"/>
        <end position="12"/>
    </location>
    <ligand>
        <name>substrate</name>
    </ligand>
</feature>
<dbReference type="Gene3D" id="3.40.1190.20">
    <property type="match status" value="1"/>
</dbReference>
<proteinExistence type="inferred from homology"/>
<evidence type="ECO:0000256" key="3">
    <source>
        <dbReference type="ARBA" id="ARBA00022723"/>
    </source>
</evidence>
<evidence type="ECO:0000256" key="7">
    <source>
        <dbReference type="ARBA" id="ARBA00022842"/>
    </source>
</evidence>
<dbReference type="InterPro" id="IPR011611">
    <property type="entry name" value="PfkB_dom"/>
</dbReference>
<feature type="binding site" evidence="14">
    <location>
        <position position="139"/>
    </location>
    <ligand>
        <name>substrate</name>
    </ligand>
</feature>
<dbReference type="PANTHER" id="PTHR10584:SF166">
    <property type="entry name" value="RIBOKINASE"/>
    <property type="match status" value="1"/>
</dbReference>
<reference evidence="16 17" key="1">
    <citation type="submission" date="2016-10" db="EMBL/GenBank/DDBJ databases">
        <authorList>
            <person name="de Groot N.N."/>
        </authorList>
    </citation>
    <scope>NUCLEOTIDE SEQUENCE [LARGE SCALE GENOMIC DNA]</scope>
    <source>
        <strain evidence="16 17">S137</strain>
    </source>
</reference>
<dbReference type="NCBIfam" id="TIGR02152">
    <property type="entry name" value="D_ribokin_bact"/>
    <property type="match status" value="1"/>
</dbReference>
<dbReference type="CDD" id="cd01174">
    <property type="entry name" value="ribokinase"/>
    <property type="match status" value="1"/>
</dbReference>
<keyword evidence="3 14" id="KW-0479">Metal-binding</keyword>
<dbReference type="GO" id="GO:0019303">
    <property type="term" value="P:D-ribose catabolic process"/>
    <property type="evidence" value="ECO:0007669"/>
    <property type="project" value="UniProtKB-UniPathway"/>
</dbReference>
<comment type="subunit">
    <text evidence="14">Homodimer.</text>
</comment>
<dbReference type="UniPathway" id="UPA00916">
    <property type="reaction ID" value="UER00889"/>
</dbReference>
<evidence type="ECO:0000313" key="16">
    <source>
        <dbReference type="EMBL" id="SDP61840.1"/>
    </source>
</evidence>
<dbReference type="EC" id="2.7.1.229" evidence="11 14"/>
<evidence type="ECO:0000256" key="8">
    <source>
        <dbReference type="ARBA" id="ARBA00022958"/>
    </source>
</evidence>
<dbReference type="InterPro" id="IPR029056">
    <property type="entry name" value="Ribokinase-like"/>
</dbReference>
<keyword evidence="1 14" id="KW-0963">Cytoplasm</keyword>
<accession>A0A1H0U703</accession>
<feature type="binding site" evidence="14">
    <location>
        <position position="287"/>
    </location>
    <ligand>
        <name>K(+)</name>
        <dbReference type="ChEBI" id="CHEBI:29103"/>
    </ligand>
</feature>
<feature type="binding site" evidence="14">
    <location>
        <position position="291"/>
    </location>
    <ligand>
        <name>K(+)</name>
        <dbReference type="ChEBI" id="CHEBI:29103"/>
    </ligand>
</feature>
<dbReference type="GO" id="GO:0046872">
    <property type="term" value="F:metal ion binding"/>
    <property type="evidence" value="ECO:0007669"/>
    <property type="project" value="UniProtKB-KW"/>
</dbReference>
<keyword evidence="8 14" id="KW-0630">Potassium</keyword>
<gene>
    <name evidence="14" type="primary">deoK</name>
    <name evidence="16" type="ORF">SAMN05216366_12922</name>
</gene>